<dbReference type="Proteomes" id="UP001595478">
    <property type="component" value="Unassembled WGS sequence"/>
</dbReference>
<evidence type="ECO:0000256" key="1">
    <source>
        <dbReference type="PROSITE-ProRule" id="PRU00339"/>
    </source>
</evidence>
<evidence type="ECO:0000313" key="3">
    <source>
        <dbReference type="Proteomes" id="UP001595478"/>
    </source>
</evidence>
<dbReference type="PROSITE" id="PS50005">
    <property type="entry name" value="TPR"/>
    <property type="match status" value="1"/>
</dbReference>
<dbReference type="Pfam" id="PF13174">
    <property type="entry name" value="TPR_6"/>
    <property type="match status" value="2"/>
</dbReference>
<dbReference type="EMBL" id="JBHRSW010000011">
    <property type="protein sequence ID" value="MFC3121464.1"/>
    <property type="molecule type" value="Genomic_DNA"/>
</dbReference>
<accession>A0ABV7FQ42</accession>
<sequence length="1089" mass="123051">MSYKIARTMTVICLSINLYACGLPYWENEESRQNPEALSELQIKEREKLVAGGSLRPKLSALHMQPVRTPQTPTAKLPKEVIPRLSLLEKKKEYNDLLSLVVDEEQKKQIRFRLADIEMLLAEQTIEQGSSQSGKPVFDDAIASYLNILNHHQVVQAAPGQALSEDQQALNIKLMDAMYQLSRALDLAGERQQSVDAAKEFIASFHPSSFAVTNRHVELWFRIGEHYFSKQEYAKAINYYQEVLAFPSYTEFYRISAYMLGWSYFKLDEYDNALIGFNRLLAHSLPKSKLSDIANLAELEMSKGALRLVEDSLRVMAMTFSYKGSASAIASFYQQQGEQAYQHLVYDELAQQYLDDNRYSDSAEVLLAFAQAWPEHPRAVPFFVRHIDAFILGEYPAKVLAAKQAFVAQYGLGNGVVENVYSPIGQQALPFLKQYLPELAQTEHSFAQYFESVLAKRANSTSKSARIATDFHGSFASTKTMSVASVQQMSDSALVQAKNDAYQSAVLYYQSFVASVENEADMRAELAQTRFYMAEALFALNDYSEAIQAFDTYAYIDQVNPMAAEAAYASLIAWQRIEEQGLENHLSNESNGQLNLPSSSIYTSLQQAQIRFVQHFISDTRAINIGVMLMQSLHASKHYREAIGWADWVLNELTTEHDITSEQQESAFLVSAHSHYAVQQYARAEHFYTQVLSGLSAEDTRYLSLTEALGASMFKQAEAELLAAQMGSEAIAELDFAVPNLSVASELALRAALAHLERVLSLPSFVTIRELAQFDSATYHALLGNWEQAIALWKDFAQSYPEHALTERIEPQLLFAYEQLEDWEAVATILLAQYFEDKTSENAKSQLFSAAEYFEKANNRDMALDTYRRFAHAFADSLPEANEARYKLSEFYLASKEDSKRRYWLNKMMQAQMKLVNANPTLSPHSVGTSRSRYLAAMSAMVFAEDAYHAYKEIKLSVPLNKSLAKKQKALSNTTAAFDRVMSFAVAEFTTQANYRLALVYATLAEDLMDSERPKNMSALEASQYDILLEEQAYPFEETAIEIHEANLSRVKSGIYDQYVQASLRALSDALPVRYNKPEQIHDVREDDL</sequence>
<keyword evidence="3" id="KW-1185">Reference proteome</keyword>
<protein>
    <submittedName>
        <fullName evidence="2">Tol-pal system YbgF family protein</fullName>
    </submittedName>
</protein>
<dbReference type="Gene3D" id="1.25.40.10">
    <property type="entry name" value="Tetratricopeptide repeat domain"/>
    <property type="match status" value="3"/>
</dbReference>
<reference evidence="3" key="1">
    <citation type="journal article" date="2019" name="Int. J. Syst. Evol. Microbiol.">
        <title>The Global Catalogue of Microorganisms (GCM) 10K type strain sequencing project: providing services to taxonomists for standard genome sequencing and annotation.</title>
        <authorList>
            <consortium name="The Broad Institute Genomics Platform"/>
            <consortium name="The Broad Institute Genome Sequencing Center for Infectious Disease"/>
            <person name="Wu L."/>
            <person name="Ma J."/>
        </authorList>
    </citation>
    <scope>NUCLEOTIDE SEQUENCE [LARGE SCALE GENOMIC DNA]</scope>
    <source>
        <strain evidence="3">KCTC 52473</strain>
    </source>
</reference>
<gene>
    <name evidence="2" type="ORF">ACFOHL_07505</name>
</gene>
<feature type="repeat" description="TPR" evidence="1">
    <location>
        <begin position="217"/>
        <end position="250"/>
    </location>
</feature>
<dbReference type="SUPFAM" id="SSF48452">
    <property type="entry name" value="TPR-like"/>
    <property type="match status" value="1"/>
</dbReference>
<dbReference type="SMART" id="SM00028">
    <property type="entry name" value="TPR"/>
    <property type="match status" value="3"/>
</dbReference>
<dbReference type="InterPro" id="IPR019734">
    <property type="entry name" value="TPR_rpt"/>
</dbReference>
<name>A0ABV7FQ42_9ALTE</name>
<dbReference type="InterPro" id="IPR011990">
    <property type="entry name" value="TPR-like_helical_dom_sf"/>
</dbReference>
<proteinExistence type="predicted"/>
<dbReference type="RefSeq" id="WP_376919600.1">
    <property type="nucleotide sequence ID" value="NZ_JBHRSW010000011.1"/>
</dbReference>
<comment type="caution">
    <text evidence="2">The sequence shown here is derived from an EMBL/GenBank/DDBJ whole genome shotgun (WGS) entry which is preliminary data.</text>
</comment>
<keyword evidence="1" id="KW-0802">TPR repeat</keyword>
<organism evidence="2 3">
    <name type="scientific">Agaribacter flavus</name>
    <dbReference type="NCBI Taxonomy" id="1902781"/>
    <lineage>
        <taxon>Bacteria</taxon>
        <taxon>Pseudomonadati</taxon>
        <taxon>Pseudomonadota</taxon>
        <taxon>Gammaproteobacteria</taxon>
        <taxon>Alteromonadales</taxon>
        <taxon>Alteromonadaceae</taxon>
        <taxon>Agaribacter</taxon>
    </lineage>
</organism>
<evidence type="ECO:0000313" key="2">
    <source>
        <dbReference type="EMBL" id="MFC3121464.1"/>
    </source>
</evidence>